<comment type="caution">
    <text evidence="1">The sequence shown here is derived from an EMBL/GenBank/DDBJ whole genome shotgun (WGS) entry which is preliminary data.</text>
</comment>
<reference evidence="1 2" key="1">
    <citation type="submission" date="2020-08" db="EMBL/GenBank/DDBJ databases">
        <title>Genomic Encyclopedia of Type Strains, Phase IV (KMG-V): Genome sequencing to study the core and pangenomes of soil and plant-associated prokaryotes.</title>
        <authorList>
            <person name="Whitman W."/>
        </authorList>
    </citation>
    <scope>NUCLEOTIDE SEQUENCE [LARGE SCALE GENOMIC DNA]</scope>
    <source>
        <strain evidence="1 2">C11</strain>
    </source>
</reference>
<sequence>MAQAFNKFAKKYIGDIMEKEGFVPYKTTYFIRLTENNRLVQFISFSSGASGGCRYLEVGYLPLFMKHASNTISSEIHGRMKDRPPCGWGSFCWKFPKGDMKTAEESMIEIKNVIIKYTIPYLNRYCTFESILEMLEEDKPDVVPEVYNALSRGKSHHKGYFAMGAGDYKKAEKYFKESYSRFKPENRIKEISRWIMEELEEILDAIHDNDKIEQVMEKNRQHTIELMKLRKYITIN</sequence>
<dbReference type="RefSeq" id="WP_184231151.1">
    <property type="nucleotide sequence ID" value="NZ_JACHEC010000010.1"/>
</dbReference>
<evidence type="ECO:0000313" key="2">
    <source>
        <dbReference type="Proteomes" id="UP000536195"/>
    </source>
</evidence>
<gene>
    <name evidence="1" type="ORF">HNP92_002026</name>
</gene>
<protein>
    <recommendedName>
        <fullName evidence="3">DUF4304 domain-containing protein</fullName>
    </recommendedName>
</protein>
<dbReference type="EMBL" id="JACHEC010000010">
    <property type="protein sequence ID" value="MBB6402698.1"/>
    <property type="molecule type" value="Genomic_DNA"/>
</dbReference>
<dbReference type="Proteomes" id="UP000536195">
    <property type="component" value="Unassembled WGS sequence"/>
</dbReference>
<organism evidence="1 2">
    <name type="scientific">Methanococcus maripaludis</name>
    <name type="common">Methanococcus deltae</name>
    <dbReference type="NCBI Taxonomy" id="39152"/>
    <lineage>
        <taxon>Archaea</taxon>
        <taxon>Methanobacteriati</taxon>
        <taxon>Methanobacteriota</taxon>
        <taxon>Methanomada group</taxon>
        <taxon>Methanococci</taxon>
        <taxon>Methanococcales</taxon>
        <taxon>Methanococcaceae</taxon>
        <taxon>Methanococcus</taxon>
    </lineage>
</organism>
<evidence type="ECO:0000313" key="1">
    <source>
        <dbReference type="EMBL" id="MBB6402698.1"/>
    </source>
</evidence>
<accession>A0A7J9SCF5</accession>
<name>A0A7J9SCF5_METMI</name>
<dbReference type="AlphaFoldDB" id="A0A7J9SCF5"/>
<proteinExistence type="predicted"/>
<evidence type="ECO:0008006" key="3">
    <source>
        <dbReference type="Google" id="ProtNLM"/>
    </source>
</evidence>